<evidence type="ECO:0000256" key="14">
    <source>
        <dbReference type="ARBA" id="ARBA00023316"/>
    </source>
</evidence>
<evidence type="ECO:0000256" key="16">
    <source>
        <dbReference type="ARBA" id="ARBA00049902"/>
    </source>
</evidence>
<evidence type="ECO:0000256" key="17">
    <source>
        <dbReference type="HAMAP-Rule" id="MF_00913"/>
    </source>
</evidence>
<dbReference type="InterPro" id="IPR001182">
    <property type="entry name" value="FtsW/RodA"/>
</dbReference>
<comment type="subcellular location">
    <subcellularLocation>
        <location evidence="17">Cell inner membrane</location>
        <topology evidence="17">Multi-pass membrane protein</topology>
    </subcellularLocation>
    <subcellularLocation>
        <location evidence="1">Cell membrane</location>
        <topology evidence="1">Multi-pass membrane protein</topology>
    </subcellularLocation>
    <text evidence="17">Localizes to the division septum.</text>
</comment>
<keyword evidence="9 17" id="KW-0133">Cell shape</keyword>
<dbReference type="PANTHER" id="PTHR30474:SF2">
    <property type="entry name" value="PEPTIDOGLYCAN GLYCOSYLTRANSFERASE FTSW-RELATED"/>
    <property type="match status" value="1"/>
</dbReference>
<dbReference type="RefSeq" id="WP_211331999.1">
    <property type="nucleotide sequence ID" value="NZ_RJVI01000003.1"/>
</dbReference>
<dbReference type="GO" id="GO:0009252">
    <property type="term" value="P:peptidoglycan biosynthetic process"/>
    <property type="evidence" value="ECO:0007669"/>
    <property type="project" value="UniProtKB-UniRule"/>
</dbReference>
<name>A0A3N1XSQ8_9GAMM</name>
<keyword evidence="11 17" id="KW-1133">Transmembrane helix</keyword>
<dbReference type="PANTHER" id="PTHR30474">
    <property type="entry name" value="CELL CYCLE PROTEIN"/>
    <property type="match status" value="1"/>
</dbReference>
<evidence type="ECO:0000313" key="19">
    <source>
        <dbReference type="Proteomes" id="UP000276634"/>
    </source>
</evidence>
<evidence type="ECO:0000256" key="1">
    <source>
        <dbReference type="ARBA" id="ARBA00004651"/>
    </source>
</evidence>
<dbReference type="Pfam" id="PF01098">
    <property type="entry name" value="FTSW_RODA_SPOVE"/>
    <property type="match status" value="1"/>
</dbReference>
<comment type="catalytic activity">
    <reaction evidence="16 17">
        <text>[GlcNAc-(1-&gt;4)-Mur2Ac(oyl-L-Ala-gamma-D-Glu-L-Lys-D-Ala-D-Ala)](n)-di-trans,octa-cis-undecaprenyl diphosphate + beta-D-GlcNAc-(1-&gt;4)-Mur2Ac(oyl-L-Ala-gamma-D-Glu-L-Lys-D-Ala-D-Ala)-di-trans,octa-cis-undecaprenyl diphosphate = [GlcNAc-(1-&gt;4)-Mur2Ac(oyl-L-Ala-gamma-D-Glu-L-Lys-D-Ala-D-Ala)](n+1)-di-trans,octa-cis-undecaprenyl diphosphate + di-trans,octa-cis-undecaprenyl diphosphate + H(+)</text>
        <dbReference type="Rhea" id="RHEA:23708"/>
        <dbReference type="Rhea" id="RHEA-COMP:9602"/>
        <dbReference type="Rhea" id="RHEA-COMP:9603"/>
        <dbReference type="ChEBI" id="CHEBI:15378"/>
        <dbReference type="ChEBI" id="CHEBI:58405"/>
        <dbReference type="ChEBI" id="CHEBI:60033"/>
        <dbReference type="ChEBI" id="CHEBI:78435"/>
        <dbReference type="EC" id="2.4.99.28"/>
    </reaction>
</comment>
<dbReference type="GO" id="GO:0015648">
    <property type="term" value="F:lipid-linked peptidoglycan transporter activity"/>
    <property type="evidence" value="ECO:0007669"/>
    <property type="project" value="TreeGrafter"/>
</dbReference>
<evidence type="ECO:0000313" key="18">
    <source>
        <dbReference type="EMBL" id="ROR29683.1"/>
    </source>
</evidence>
<feature type="transmembrane region" description="Helical" evidence="17">
    <location>
        <begin position="193"/>
        <end position="212"/>
    </location>
</feature>
<dbReference type="GO" id="GO:0032153">
    <property type="term" value="C:cell division site"/>
    <property type="evidence" value="ECO:0007669"/>
    <property type="project" value="UniProtKB-UniRule"/>
</dbReference>
<evidence type="ECO:0000256" key="8">
    <source>
        <dbReference type="ARBA" id="ARBA00022692"/>
    </source>
</evidence>
<protein>
    <recommendedName>
        <fullName evidence="17">Probable peptidoglycan glycosyltransferase FtsW</fullName>
        <shortName evidence="17">PGT</shortName>
        <ecNumber evidence="17">2.4.99.28</ecNumber>
    </recommendedName>
    <alternativeName>
        <fullName evidence="17">Cell division protein FtsW</fullName>
    </alternativeName>
    <alternativeName>
        <fullName evidence="17">Cell wall polymerase</fullName>
    </alternativeName>
    <alternativeName>
        <fullName evidence="17">Peptidoglycan polymerase</fullName>
        <shortName evidence="17">PG polymerase</shortName>
    </alternativeName>
</protein>
<evidence type="ECO:0000256" key="15">
    <source>
        <dbReference type="ARBA" id="ARBA00038053"/>
    </source>
</evidence>
<comment type="caution">
    <text evidence="17">Lacks conserved residue(s) required for the propagation of feature annotation.</text>
</comment>
<keyword evidence="6 17" id="KW-0328">Glycosyltransferase</keyword>
<reference evidence="18 19" key="1">
    <citation type="submission" date="2018-11" db="EMBL/GenBank/DDBJ databases">
        <title>Genomic Encyclopedia of Type Strains, Phase IV (KMG-IV): sequencing the most valuable type-strain genomes for metagenomic binning, comparative biology and taxonomic classification.</title>
        <authorList>
            <person name="Goeker M."/>
        </authorList>
    </citation>
    <scope>NUCLEOTIDE SEQUENCE [LARGE SCALE GENOMIC DNA]</scope>
    <source>
        <strain evidence="18 19">DSM 100275</strain>
    </source>
</reference>
<dbReference type="GO" id="GO:0005886">
    <property type="term" value="C:plasma membrane"/>
    <property type="evidence" value="ECO:0007669"/>
    <property type="project" value="UniProtKB-SubCell"/>
</dbReference>
<feature type="transmembrane region" description="Helical" evidence="17">
    <location>
        <begin position="86"/>
        <end position="106"/>
    </location>
</feature>
<dbReference type="AlphaFoldDB" id="A0A3N1XSQ8"/>
<evidence type="ECO:0000256" key="12">
    <source>
        <dbReference type="ARBA" id="ARBA00023136"/>
    </source>
</evidence>
<keyword evidence="14 17" id="KW-0961">Cell wall biogenesis/degradation</keyword>
<comment type="similarity">
    <text evidence="15 17">Belongs to the SEDS family. FtsW subfamily.</text>
</comment>
<feature type="transmembrane region" description="Helical" evidence="17">
    <location>
        <begin position="353"/>
        <end position="373"/>
    </location>
</feature>
<keyword evidence="7 17" id="KW-0808">Transferase</keyword>
<proteinExistence type="inferred from homology"/>
<evidence type="ECO:0000256" key="9">
    <source>
        <dbReference type="ARBA" id="ARBA00022960"/>
    </source>
</evidence>
<comment type="pathway">
    <text evidence="2 17">Cell wall biogenesis; peptidoglycan biosynthesis.</text>
</comment>
<dbReference type="GO" id="GO:0008360">
    <property type="term" value="P:regulation of cell shape"/>
    <property type="evidence" value="ECO:0007669"/>
    <property type="project" value="UniProtKB-KW"/>
</dbReference>
<keyword evidence="4 17" id="KW-0997">Cell inner membrane</keyword>
<organism evidence="18 19">
    <name type="scientific">Inmirania thermothiophila</name>
    <dbReference type="NCBI Taxonomy" id="1750597"/>
    <lineage>
        <taxon>Bacteria</taxon>
        <taxon>Pseudomonadati</taxon>
        <taxon>Pseudomonadota</taxon>
        <taxon>Gammaproteobacteria</taxon>
        <taxon>Chromatiales</taxon>
        <taxon>Ectothiorhodospiraceae</taxon>
        <taxon>Inmirania</taxon>
    </lineage>
</organism>
<dbReference type="EMBL" id="RJVI01000003">
    <property type="protein sequence ID" value="ROR29683.1"/>
    <property type="molecule type" value="Genomic_DNA"/>
</dbReference>
<evidence type="ECO:0000256" key="6">
    <source>
        <dbReference type="ARBA" id="ARBA00022676"/>
    </source>
</evidence>
<keyword evidence="3 17" id="KW-1003">Cell membrane</keyword>
<comment type="function">
    <text evidence="17">Peptidoglycan polymerase that is essential for cell division.</text>
</comment>
<dbReference type="EC" id="2.4.99.28" evidence="17"/>
<evidence type="ECO:0000256" key="7">
    <source>
        <dbReference type="ARBA" id="ARBA00022679"/>
    </source>
</evidence>
<evidence type="ECO:0000256" key="3">
    <source>
        <dbReference type="ARBA" id="ARBA00022475"/>
    </source>
</evidence>
<evidence type="ECO:0000256" key="10">
    <source>
        <dbReference type="ARBA" id="ARBA00022984"/>
    </source>
</evidence>
<dbReference type="GO" id="GO:0043093">
    <property type="term" value="P:FtsZ-dependent cytokinesis"/>
    <property type="evidence" value="ECO:0007669"/>
    <property type="project" value="UniProtKB-UniRule"/>
</dbReference>
<feature type="transmembrane region" description="Helical" evidence="17">
    <location>
        <begin position="322"/>
        <end position="341"/>
    </location>
</feature>
<keyword evidence="5 17" id="KW-0132">Cell division</keyword>
<keyword evidence="8 17" id="KW-0812">Transmembrane</keyword>
<keyword evidence="10 17" id="KW-0573">Peptidoglycan synthesis</keyword>
<evidence type="ECO:0000256" key="5">
    <source>
        <dbReference type="ARBA" id="ARBA00022618"/>
    </source>
</evidence>
<evidence type="ECO:0000256" key="11">
    <source>
        <dbReference type="ARBA" id="ARBA00022989"/>
    </source>
</evidence>
<dbReference type="Proteomes" id="UP000276634">
    <property type="component" value="Unassembled WGS sequence"/>
</dbReference>
<evidence type="ECO:0000256" key="2">
    <source>
        <dbReference type="ARBA" id="ARBA00004752"/>
    </source>
</evidence>
<feature type="transmembrane region" description="Helical" evidence="17">
    <location>
        <begin position="55"/>
        <end position="74"/>
    </location>
</feature>
<dbReference type="InterPro" id="IPR013437">
    <property type="entry name" value="FtsW"/>
</dbReference>
<comment type="caution">
    <text evidence="18">The sequence shown here is derived from an EMBL/GenBank/DDBJ whole genome shotgun (WGS) entry which is preliminary data.</text>
</comment>
<keyword evidence="12 17" id="KW-0472">Membrane</keyword>
<evidence type="ECO:0000256" key="13">
    <source>
        <dbReference type="ARBA" id="ARBA00023306"/>
    </source>
</evidence>
<accession>A0A3N1XSQ8</accession>
<feature type="transmembrane region" description="Helical" evidence="17">
    <location>
        <begin position="20"/>
        <end position="43"/>
    </location>
</feature>
<dbReference type="GO" id="GO:0008955">
    <property type="term" value="F:peptidoglycan glycosyltransferase activity"/>
    <property type="evidence" value="ECO:0007669"/>
    <property type="project" value="UniProtKB-UniRule"/>
</dbReference>
<feature type="transmembrane region" description="Helical" evidence="17">
    <location>
        <begin position="281"/>
        <end position="301"/>
    </location>
</feature>
<keyword evidence="19" id="KW-1185">Reference proteome</keyword>
<dbReference type="UniPathway" id="UPA00219"/>
<dbReference type="HAMAP" id="MF_00913">
    <property type="entry name" value="PGT_FtsW_proteobact"/>
    <property type="match status" value="1"/>
</dbReference>
<evidence type="ECO:0000256" key="4">
    <source>
        <dbReference type="ARBA" id="ARBA00022519"/>
    </source>
</evidence>
<sequence length="387" mass="40361">MSAARAEAVRRGAGAAWPEPWIAAIAAVLLAWGLVMVTSASIAEAARRYGDPFHFAVRQAAYAALGLGLAWIVYQIPLAAWRRLAWPGLLAGLLAAALVLVPQLGHEVNGARRWFALGPVRLQPSEALKLAWVLWFAAWLAAQPAPPGLRALARPAAVLGLAAALLLAEPDFGAAAVMAGTALGMAFLGGARLLGLGVVLGVLAAAGAALVVSSPYRMERVLAFLNPWADPFDSGFQLTQALIAVGRGGWFGVGLGASVQKLAYLPEAHTDFLFAVLAEELGLVGSLAVVALYGALAWRLLRLGQRARAAGEAFGGHLADGIGVWLGAQAFVSIAVNLGIAPTKGLTLPLMSYGGSSMVATLAALALAQRVAAQTREREQRRWQGRW</sequence>
<keyword evidence="13 17" id="KW-0131">Cell cycle</keyword>
<dbReference type="GO" id="GO:0071555">
    <property type="term" value="P:cell wall organization"/>
    <property type="evidence" value="ECO:0007669"/>
    <property type="project" value="UniProtKB-KW"/>
</dbReference>
<gene>
    <name evidence="17" type="primary">ftsW</name>
    <name evidence="18" type="ORF">EDC57_2355</name>
</gene>
<dbReference type="NCBIfam" id="TIGR02614">
    <property type="entry name" value="ftsW"/>
    <property type="match status" value="1"/>
</dbReference>